<evidence type="ECO:0000256" key="1">
    <source>
        <dbReference type="ARBA" id="ARBA00010633"/>
    </source>
</evidence>
<evidence type="ECO:0000256" key="3">
    <source>
        <dbReference type="ARBA" id="ARBA00022679"/>
    </source>
</evidence>
<dbReference type="Pfam" id="PF08123">
    <property type="entry name" value="DOT1"/>
    <property type="match status" value="1"/>
</dbReference>
<dbReference type="PANTHER" id="PTHR13610:SF11">
    <property type="entry name" value="METHYLTRANSFERASE DOMAIN-CONTAINING PROTEIN"/>
    <property type="match status" value="1"/>
</dbReference>
<keyword evidence="4" id="KW-0949">S-adenosyl-L-methionine</keyword>
<dbReference type="GO" id="GO:0031151">
    <property type="term" value="F:histone H3K79 methyltransferase activity"/>
    <property type="evidence" value="ECO:0007669"/>
    <property type="project" value="InterPro"/>
</dbReference>
<dbReference type="CDD" id="cd02440">
    <property type="entry name" value="AdoMet_MTases"/>
    <property type="match status" value="1"/>
</dbReference>
<dbReference type="InterPro" id="IPR026170">
    <property type="entry name" value="FAM173A/B"/>
</dbReference>
<dbReference type="AlphaFoldDB" id="A0A0H5RBT7"/>
<protein>
    <recommendedName>
        <fullName evidence="5">DOT1 domain-containing protein</fullName>
    </recommendedName>
</protein>
<sequence>MEGPATISDQQSVIRLQALTRGFISRRRNKAVFDTTTDRLCPYVPTPEPIVKGALFHLGIKECDVFVDLGCGDGRVIIAAVEQFGCKAIGVELDSALADQAERSASMLRQRNHEVSSRISIVHGSYLHESVHSIVHDASIIWMFLTPRAQTDVIEQVLRKCTDGTRIASFVFPLPSLFIPDSVIDLSQYMTGQMNKLYIYTIINPDNL</sequence>
<dbReference type="GO" id="GO:0032259">
    <property type="term" value="P:methylation"/>
    <property type="evidence" value="ECO:0007669"/>
    <property type="project" value="UniProtKB-KW"/>
</dbReference>
<dbReference type="InterPro" id="IPR025789">
    <property type="entry name" value="DOT1_dom"/>
</dbReference>
<dbReference type="SUPFAM" id="SSF53335">
    <property type="entry name" value="S-adenosyl-L-methionine-dependent methyltransferases"/>
    <property type="match status" value="1"/>
</dbReference>
<evidence type="ECO:0000313" key="6">
    <source>
        <dbReference type="EMBL" id="CRZ11493.1"/>
    </source>
</evidence>
<feature type="domain" description="DOT1" evidence="5">
    <location>
        <begin position="54"/>
        <end position="169"/>
    </location>
</feature>
<dbReference type="PROSITE" id="PS50096">
    <property type="entry name" value="IQ"/>
    <property type="match status" value="1"/>
</dbReference>
<proteinExistence type="inferred from homology"/>
<organism evidence="6">
    <name type="scientific">Spongospora subterranea</name>
    <dbReference type="NCBI Taxonomy" id="70186"/>
    <lineage>
        <taxon>Eukaryota</taxon>
        <taxon>Sar</taxon>
        <taxon>Rhizaria</taxon>
        <taxon>Endomyxa</taxon>
        <taxon>Phytomyxea</taxon>
        <taxon>Plasmodiophorida</taxon>
        <taxon>Plasmodiophoridae</taxon>
        <taxon>Spongospora</taxon>
    </lineage>
</organism>
<reference evidence="6" key="1">
    <citation type="submission" date="2015-04" db="EMBL/GenBank/DDBJ databases">
        <title>The genome sequence of the plant pathogenic Rhizarian Plasmodiophora brassicae reveals insights in its biotrophic life cycle and the origin of chitin synthesis.</title>
        <authorList>
            <person name="Schwelm A."/>
            <person name="Fogelqvist J."/>
            <person name="Knaust A."/>
            <person name="Julke S."/>
            <person name="Lilja T."/>
            <person name="Dhandapani V."/>
            <person name="Bonilla-Rosso G."/>
            <person name="Karlsson M."/>
            <person name="Shevchenko A."/>
            <person name="Choi S.R."/>
            <person name="Kim H.G."/>
            <person name="Park J.Y."/>
            <person name="Lim Y.P."/>
            <person name="Ludwig-Muller J."/>
            <person name="Dixelius C."/>
        </authorList>
    </citation>
    <scope>NUCLEOTIDE SEQUENCE</scope>
    <source>
        <tissue evidence="6">Potato root galls</tissue>
    </source>
</reference>
<evidence type="ECO:0000256" key="2">
    <source>
        <dbReference type="ARBA" id="ARBA00022603"/>
    </source>
</evidence>
<evidence type="ECO:0000259" key="5">
    <source>
        <dbReference type="Pfam" id="PF08123"/>
    </source>
</evidence>
<dbReference type="EMBL" id="HACM01011051">
    <property type="protein sequence ID" value="CRZ11493.1"/>
    <property type="molecule type" value="Transcribed_RNA"/>
</dbReference>
<accession>A0A0H5RBT7</accession>
<dbReference type="InterPro" id="IPR029063">
    <property type="entry name" value="SAM-dependent_MTases_sf"/>
</dbReference>
<name>A0A0H5RBT7_9EUKA</name>
<dbReference type="Gene3D" id="3.40.50.150">
    <property type="entry name" value="Vaccinia Virus protein VP39"/>
    <property type="match status" value="1"/>
</dbReference>
<keyword evidence="3" id="KW-0808">Transferase</keyword>
<dbReference type="PANTHER" id="PTHR13610">
    <property type="entry name" value="METHYLTRANSFERASE DOMAIN-CONTAINING PROTEIN"/>
    <property type="match status" value="1"/>
</dbReference>
<evidence type="ECO:0000256" key="4">
    <source>
        <dbReference type="ARBA" id="ARBA00022691"/>
    </source>
</evidence>
<keyword evidence="2" id="KW-0489">Methyltransferase</keyword>
<comment type="similarity">
    <text evidence="1">Belongs to the ANT/ATPSC lysine N-methyltransferase family.</text>
</comment>